<evidence type="ECO:0000256" key="7">
    <source>
        <dbReference type="PROSITE-ProRule" id="PRU00742"/>
    </source>
</evidence>
<dbReference type="PRINTS" id="PR00116">
    <property type="entry name" value="ARGINASE"/>
</dbReference>
<dbReference type="GO" id="GO:0030145">
    <property type="term" value="F:manganese ion binding"/>
    <property type="evidence" value="ECO:0007669"/>
    <property type="project" value="UniProtKB-UniRule"/>
</dbReference>
<keyword evidence="2 5" id="KW-0378">Hydrolase</keyword>
<comment type="caution">
    <text evidence="10">The sequence shown here is derived from an EMBL/GenBank/DDBJ whole genome shotgun (WGS) entry which is preliminary data.</text>
</comment>
<evidence type="ECO:0000313" key="11">
    <source>
        <dbReference type="Proteomes" id="UP000273119"/>
    </source>
</evidence>
<gene>
    <name evidence="5 10" type="primary">hutG</name>
    <name evidence="10" type="ORF">DWQ67_13310</name>
</gene>
<evidence type="ECO:0000256" key="6">
    <source>
        <dbReference type="NCBIfam" id="TIGR01227"/>
    </source>
</evidence>
<comment type="catalytic activity">
    <reaction evidence="5">
        <text>N-formimidoyl-L-glutamate + H2O = formamide + L-glutamate</text>
        <dbReference type="Rhea" id="RHEA:22492"/>
        <dbReference type="ChEBI" id="CHEBI:15377"/>
        <dbReference type="ChEBI" id="CHEBI:16397"/>
        <dbReference type="ChEBI" id="CHEBI:29985"/>
        <dbReference type="ChEBI" id="CHEBI:58928"/>
        <dbReference type="EC" id="3.5.3.8"/>
    </reaction>
</comment>
<feature type="binding site" evidence="5">
    <location>
        <position position="177"/>
    </location>
    <ligand>
        <name>Mn(2+)</name>
        <dbReference type="ChEBI" id="CHEBI:29035"/>
        <label>2</label>
    </ligand>
</feature>
<dbReference type="NCBIfam" id="TIGR01227">
    <property type="entry name" value="hutG"/>
    <property type="match status" value="1"/>
</dbReference>
<dbReference type="CDD" id="cd09988">
    <property type="entry name" value="Formimidoylglutamase"/>
    <property type="match status" value="1"/>
</dbReference>
<dbReference type="GO" id="GO:0008783">
    <property type="term" value="F:agmatinase activity"/>
    <property type="evidence" value="ECO:0007669"/>
    <property type="project" value="TreeGrafter"/>
</dbReference>
<dbReference type="InterPro" id="IPR006035">
    <property type="entry name" value="Ureohydrolase"/>
</dbReference>
<dbReference type="PROSITE" id="PS51409">
    <property type="entry name" value="ARGINASE_2"/>
    <property type="match status" value="1"/>
</dbReference>
<proteinExistence type="inferred from homology"/>
<feature type="region of interest" description="Disordered" evidence="9">
    <location>
        <begin position="1"/>
        <end position="27"/>
    </location>
</feature>
<organism evidence="10 11">
    <name type="scientific">Galactobacter caseinivorans</name>
    <dbReference type="NCBI Taxonomy" id="2676123"/>
    <lineage>
        <taxon>Bacteria</taxon>
        <taxon>Bacillati</taxon>
        <taxon>Actinomycetota</taxon>
        <taxon>Actinomycetes</taxon>
        <taxon>Micrococcales</taxon>
        <taxon>Micrococcaceae</taxon>
        <taxon>Galactobacter</taxon>
    </lineage>
</organism>
<comment type="cofactor">
    <cofactor evidence="5">
        <name>Mn(2+)</name>
        <dbReference type="ChEBI" id="CHEBI:29035"/>
    </cofactor>
    <text evidence="5">Binds 2 manganese ions per subunit.</text>
</comment>
<dbReference type="PROSITE" id="PS01053">
    <property type="entry name" value="ARGINASE_1"/>
    <property type="match status" value="1"/>
</dbReference>
<dbReference type="Proteomes" id="UP000273119">
    <property type="component" value="Unassembled WGS sequence"/>
</dbReference>
<keyword evidence="11" id="KW-1185">Reference proteome</keyword>
<accession>A0A496PFM0</accession>
<dbReference type="PANTHER" id="PTHR11358">
    <property type="entry name" value="ARGINASE/AGMATINASE"/>
    <property type="match status" value="1"/>
</dbReference>
<feature type="binding site" evidence="5">
    <location>
        <position position="266"/>
    </location>
    <ligand>
        <name>Mn(2+)</name>
        <dbReference type="ChEBI" id="CHEBI:29035"/>
        <label>1</label>
    </ligand>
</feature>
<dbReference type="InterPro" id="IPR005923">
    <property type="entry name" value="HutG"/>
</dbReference>
<sequence length="342" mass="35488">MSSSRRPATPHPSAFTWEGRTDGDGAEHRRWHQAVKLGTEQAGAAQQGGAEADPAAAQAQLSTTLLGFASDAGVARNMGRVGAAKGPDALRKALSSLAYPSELGGVLDAGDIRVSGDELEDGQADIGAAIAEQLGAGRFVTVLGGGHETAFGSYLGLAQSGVLEGSPRLGILNLDAHFDLRLASRPSSGTPFLQIAEAQEAAGREFHYAVVGISEPNNTRTLFDTAHRLGVRYLTDEECQGADKDAVVAFVEGFLEDVDVAYLTIDLDVLPAAVAPGVSAPAGYGVPYDVIRAAALAAAQSGKLALLDVVELNPEFDVDGRTARSAARLIHDVVTRRAPRGV</sequence>
<dbReference type="AlphaFoldDB" id="A0A496PFM0"/>
<dbReference type="EC" id="3.5.3.8" evidence="5 6"/>
<dbReference type="HAMAP" id="MF_00737">
    <property type="entry name" value="Formimidoylglutam"/>
    <property type="match status" value="1"/>
</dbReference>
<dbReference type="UniPathway" id="UPA00379">
    <property type="reaction ID" value="UER00552"/>
</dbReference>
<feature type="binding site" evidence="5">
    <location>
        <position position="179"/>
    </location>
    <ligand>
        <name>Mn(2+)</name>
        <dbReference type="ChEBI" id="CHEBI:29035"/>
        <label>1</label>
    </ligand>
</feature>
<keyword evidence="3 5" id="KW-0369">Histidine metabolism</keyword>
<feature type="binding site" evidence="5">
    <location>
        <position position="268"/>
    </location>
    <ligand>
        <name>Mn(2+)</name>
        <dbReference type="ChEBI" id="CHEBI:29035"/>
        <label>2</label>
    </ligand>
</feature>
<evidence type="ECO:0000256" key="5">
    <source>
        <dbReference type="HAMAP-Rule" id="MF_00737"/>
    </source>
</evidence>
<dbReference type="GO" id="GO:0019556">
    <property type="term" value="P:L-histidine catabolic process to glutamate and formamide"/>
    <property type="evidence" value="ECO:0007669"/>
    <property type="project" value="UniProtKB-UniRule"/>
</dbReference>
<feature type="binding site" evidence="5">
    <location>
        <position position="147"/>
    </location>
    <ligand>
        <name>Mn(2+)</name>
        <dbReference type="ChEBI" id="CHEBI:29035"/>
        <label>1</label>
    </ligand>
</feature>
<dbReference type="GO" id="GO:0019557">
    <property type="term" value="P:L-histidine catabolic process to glutamate and formate"/>
    <property type="evidence" value="ECO:0007669"/>
    <property type="project" value="UniProtKB-UniPathway"/>
</dbReference>
<feature type="binding site" evidence="5">
    <location>
        <position position="175"/>
    </location>
    <ligand>
        <name>Mn(2+)</name>
        <dbReference type="ChEBI" id="CHEBI:29035"/>
        <label>1</label>
    </ligand>
</feature>
<name>A0A496PFM0_9MICC</name>
<evidence type="ECO:0000256" key="8">
    <source>
        <dbReference type="RuleBase" id="RU003684"/>
    </source>
</evidence>
<dbReference type="GO" id="GO:0033389">
    <property type="term" value="P:putrescine biosynthetic process from arginine, via agmatine"/>
    <property type="evidence" value="ECO:0007669"/>
    <property type="project" value="TreeGrafter"/>
</dbReference>
<evidence type="ECO:0000313" key="10">
    <source>
        <dbReference type="EMBL" id="RKW69396.1"/>
    </source>
</evidence>
<comment type="function">
    <text evidence="5">Catalyzes the conversion of N-formimidoyl-L-glutamate to L-glutamate and formamide.</text>
</comment>
<protein>
    <recommendedName>
        <fullName evidence="5 6">Formimidoylglutamase</fullName>
        <ecNumber evidence="5 6">3.5.3.8</ecNumber>
    </recommendedName>
    <alternativeName>
        <fullName evidence="5">Formiminoglutamase</fullName>
    </alternativeName>
    <alternativeName>
        <fullName evidence="5">Formiminoglutamate hydrolase</fullName>
    </alternativeName>
</protein>
<reference evidence="10 11" key="1">
    <citation type="submission" date="2018-07" db="EMBL/GenBank/DDBJ databases">
        <title>Arthrobacter sp. nov., isolated from raw cow's milk with high bacterial count.</title>
        <authorList>
            <person name="Hahne J."/>
            <person name="Isele D."/>
            <person name="Lipski A."/>
        </authorList>
    </citation>
    <scope>NUCLEOTIDE SEQUENCE [LARGE SCALE GENOMIC DNA]</scope>
    <source>
        <strain evidence="10 11">JZ R-183</strain>
    </source>
</reference>
<dbReference type="InterPro" id="IPR020855">
    <property type="entry name" value="Ureohydrolase_Mn_BS"/>
</dbReference>
<evidence type="ECO:0000256" key="2">
    <source>
        <dbReference type="ARBA" id="ARBA00022801"/>
    </source>
</evidence>
<dbReference type="GO" id="GO:0050415">
    <property type="term" value="F:formimidoylglutamase activity"/>
    <property type="evidence" value="ECO:0007669"/>
    <property type="project" value="UniProtKB-UniRule"/>
</dbReference>
<dbReference type="Pfam" id="PF00491">
    <property type="entry name" value="Arginase"/>
    <property type="match status" value="1"/>
</dbReference>
<evidence type="ECO:0000256" key="1">
    <source>
        <dbReference type="ARBA" id="ARBA00022723"/>
    </source>
</evidence>
<keyword evidence="4 5" id="KW-0464">Manganese</keyword>
<evidence type="ECO:0000256" key="3">
    <source>
        <dbReference type="ARBA" id="ARBA00022808"/>
    </source>
</evidence>
<evidence type="ECO:0000256" key="9">
    <source>
        <dbReference type="SAM" id="MobiDB-lite"/>
    </source>
</evidence>
<feature type="binding site" evidence="5">
    <location>
        <position position="175"/>
    </location>
    <ligand>
        <name>Mn(2+)</name>
        <dbReference type="ChEBI" id="CHEBI:29035"/>
        <label>2</label>
    </ligand>
</feature>
<dbReference type="EMBL" id="QQXL01000010">
    <property type="protein sequence ID" value="RKW69396.1"/>
    <property type="molecule type" value="Genomic_DNA"/>
</dbReference>
<dbReference type="InterPro" id="IPR023696">
    <property type="entry name" value="Ureohydrolase_dom_sf"/>
</dbReference>
<dbReference type="RefSeq" id="WP_121486104.1">
    <property type="nucleotide sequence ID" value="NZ_QQXL01000010.1"/>
</dbReference>
<dbReference type="Gene3D" id="3.40.800.10">
    <property type="entry name" value="Ureohydrolase domain"/>
    <property type="match status" value="1"/>
</dbReference>
<feature type="binding site" evidence="5">
    <location>
        <position position="266"/>
    </location>
    <ligand>
        <name>Mn(2+)</name>
        <dbReference type="ChEBI" id="CHEBI:29035"/>
        <label>2</label>
    </ligand>
</feature>
<comment type="similarity">
    <text evidence="5 7 8">Belongs to the arginase family.</text>
</comment>
<keyword evidence="1 5" id="KW-0479">Metal-binding</keyword>
<dbReference type="SUPFAM" id="SSF52768">
    <property type="entry name" value="Arginase/deacetylase"/>
    <property type="match status" value="1"/>
</dbReference>
<comment type="pathway">
    <text evidence="5">Amino-acid degradation; L-histidine degradation into L-glutamate; L-glutamate from N-formimidoyl-L-glutamate (hydrolase route): step 1/1.</text>
</comment>
<dbReference type="PANTHER" id="PTHR11358:SF35">
    <property type="entry name" value="FORMIMIDOYLGLUTAMASE"/>
    <property type="match status" value="1"/>
</dbReference>
<evidence type="ECO:0000256" key="4">
    <source>
        <dbReference type="ARBA" id="ARBA00023211"/>
    </source>
</evidence>